<dbReference type="PANTHER" id="PTHR30053">
    <property type="entry name" value="ELONGATION FACTOR P"/>
    <property type="match status" value="1"/>
</dbReference>
<dbReference type="SMART" id="SM00841">
    <property type="entry name" value="Elong-fact-P_C"/>
    <property type="match status" value="1"/>
</dbReference>
<dbReference type="InterPro" id="IPR001059">
    <property type="entry name" value="Transl_elong_P/YeiP_cen"/>
</dbReference>
<organism evidence="13 14">
    <name type="scientific">Dialister succinatiphilus YIT 11850</name>
    <dbReference type="NCBI Taxonomy" id="742743"/>
    <lineage>
        <taxon>Bacteria</taxon>
        <taxon>Bacillati</taxon>
        <taxon>Bacillota</taxon>
        <taxon>Negativicutes</taxon>
        <taxon>Veillonellales</taxon>
        <taxon>Veillonellaceae</taxon>
        <taxon>Dialister</taxon>
    </lineage>
</organism>
<dbReference type="InterPro" id="IPR015365">
    <property type="entry name" value="Elong-fact-P_C"/>
</dbReference>
<dbReference type="Pfam" id="PF09285">
    <property type="entry name" value="Elong-fact-P_C"/>
    <property type="match status" value="1"/>
</dbReference>
<proteinExistence type="inferred from homology"/>
<evidence type="ECO:0000259" key="12">
    <source>
        <dbReference type="SMART" id="SM01185"/>
    </source>
</evidence>
<dbReference type="HAMAP" id="MF_00141">
    <property type="entry name" value="EF_P"/>
    <property type="match status" value="1"/>
</dbReference>
<dbReference type="SUPFAM" id="SSF50104">
    <property type="entry name" value="Translation proteins SH3-like domain"/>
    <property type="match status" value="1"/>
</dbReference>
<evidence type="ECO:0000256" key="5">
    <source>
        <dbReference type="ARBA" id="ARBA00022768"/>
    </source>
</evidence>
<dbReference type="UniPathway" id="UPA00345"/>
<evidence type="ECO:0000256" key="3">
    <source>
        <dbReference type="ARBA" id="ARBA00009479"/>
    </source>
</evidence>
<dbReference type="FunFam" id="2.30.30.30:FF:000003">
    <property type="entry name" value="Elongation factor P"/>
    <property type="match status" value="1"/>
</dbReference>
<evidence type="ECO:0000313" key="14">
    <source>
        <dbReference type="Proteomes" id="UP000003277"/>
    </source>
</evidence>
<dbReference type="NCBIfam" id="NF001810">
    <property type="entry name" value="PRK00529.1"/>
    <property type="match status" value="1"/>
</dbReference>
<keyword evidence="6 8" id="KW-0648">Protein biosynthesis</keyword>
<comment type="similarity">
    <text evidence="3 8 10">Belongs to the elongation factor P family.</text>
</comment>
<dbReference type="Pfam" id="PF08207">
    <property type="entry name" value="EFP_N"/>
    <property type="match status" value="1"/>
</dbReference>
<dbReference type="HOGENOM" id="CLU_074944_0_1_9"/>
<dbReference type="InterPro" id="IPR020599">
    <property type="entry name" value="Transl_elong_fac_P/YeiP"/>
</dbReference>
<dbReference type="OrthoDB" id="9801844at2"/>
<dbReference type="Pfam" id="PF01132">
    <property type="entry name" value="EFP"/>
    <property type="match status" value="1"/>
</dbReference>
<evidence type="ECO:0000256" key="1">
    <source>
        <dbReference type="ARBA" id="ARBA00004496"/>
    </source>
</evidence>
<dbReference type="FunFam" id="2.40.50.140:FF:000009">
    <property type="entry name" value="Elongation factor P"/>
    <property type="match status" value="1"/>
</dbReference>
<comment type="caution">
    <text evidence="13">The sequence shown here is derived from an EMBL/GenBank/DDBJ whole genome shotgun (WGS) entry which is preliminary data.</text>
</comment>
<evidence type="ECO:0000256" key="4">
    <source>
        <dbReference type="ARBA" id="ARBA00022490"/>
    </source>
</evidence>
<dbReference type="FunFam" id="2.40.50.140:FF:000004">
    <property type="entry name" value="Elongation factor P"/>
    <property type="match status" value="1"/>
</dbReference>
<evidence type="ECO:0000256" key="8">
    <source>
        <dbReference type="HAMAP-Rule" id="MF_00141"/>
    </source>
</evidence>
<feature type="domain" description="Elongation factor P C-terminal" evidence="11">
    <location>
        <begin position="129"/>
        <end position="184"/>
    </location>
</feature>
<evidence type="ECO:0000256" key="7">
    <source>
        <dbReference type="ARBA" id="ARBA00025469"/>
    </source>
</evidence>
<dbReference type="GO" id="GO:0005829">
    <property type="term" value="C:cytosol"/>
    <property type="evidence" value="ECO:0007669"/>
    <property type="project" value="UniProtKB-ARBA"/>
</dbReference>
<keyword evidence="5 8" id="KW-0251">Elongation factor</keyword>
<dbReference type="CDD" id="cd05794">
    <property type="entry name" value="S1_EF-P_repeat_2"/>
    <property type="match status" value="1"/>
</dbReference>
<dbReference type="GeneID" id="98912209"/>
<sequence>MISSNDLRPGITVELDGQVWQCVEFLHVKPGKGAAFVRAKLKNLQNGSVVERKFNAGIKLQPATVERKPMQYLYEADGSYCFMDTETYEQIMLNKEQLGDKINFLKEEMECTVMFFNGNIIGVDIPNSVELKVVETEPGIRGDTATGGSKPAKLETGYTVSVPLFINEGEVLRIDTRTGAYIERVK</sequence>
<evidence type="ECO:0000256" key="2">
    <source>
        <dbReference type="ARBA" id="ARBA00004815"/>
    </source>
</evidence>
<comment type="pathway">
    <text evidence="2 8">Protein biosynthesis; polypeptide chain elongation.</text>
</comment>
<dbReference type="Gene3D" id="2.30.30.30">
    <property type="match status" value="1"/>
</dbReference>
<comment type="subcellular location">
    <subcellularLocation>
        <location evidence="1 8">Cytoplasm</location>
    </subcellularLocation>
</comment>
<evidence type="ECO:0000259" key="11">
    <source>
        <dbReference type="SMART" id="SM00841"/>
    </source>
</evidence>
<dbReference type="Proteomes" id="UP000003277">
    <property type="component" value="Unassembled WGS sequence"/>
</dbReference>
<dbReference type="CDD" id="cd04470">
    <property type="entry name" value="S1_EF-P_repeat_1"/>
    <property type="match status" value="1"/>
</dbReference>
<dbReference type="RefSeq" id="WP_008859000.1">
    <property type="nucleotide sequence ID" value="NZ_JH591187.1"/>
</dbReference>
<accession>H1CYQ8</accession>
<dbReference type="AlphaFoldDB" id="H1CYQ8"/>
<dbReference type="GO" id="GO:0043043">
    <property type="term" value="P:peptide biosynthetic process"/>
    <property type="evidence" value="ECO:0007669"/>
    <property type="project" value="InterPro"/>
</dbReference>
<dbReference type="InterPro" id="IPR014722">
    <property type="entry name" value="Rib_uL2_dom2"/>
</dbReference>
<protein>
    <recommendedName>
        <fullName evidence="8 9">Elongation factor P</fullName>
        <shortName evidence="8">EF-P</shortName>
    </recommendedName>
</protein>
<dbReference type="NCBIfam" id="TIGR00038">
    <property type="entry name" value="efp"/>
    <property type="match status" value="1"/>
</dbReference>
<evidence type="ECO:0000313" key="13">
    <source>
        <dbReference type="EMBL" id="EHO63479.1"/>
    </source>
</evidence>
<evidence type="ECO:0000256" key="10">
    <source>
        <dbReference type="RuleBase" id="RU004389"/>
    </source>
</evidence>
<evidence type="ECO:0000256" key="6">
    <source>
        <dbReference type="ARBA" id="ARBA00022917"/>
    </source>
</evidence>
<name>H1CYQ8_9FIRM</name>
<gene>
    <name evidence="8" type="primary">efp</name>
    <name evidence="13" type="ORF">HMPREF9453_00496</name>
</gene>
<dbReference type="PIRSF" id="PIRSF005901">
    <property type="entry name" value="EF-P"/>
    <property type="match status" value="1"/>
</dbReference>
<dbReference type="EMBL" id="ADLT01000015">
    <property type="protein sequence ID" value="EHO63479.1"/>
    <property type="molecule type" value="Genomic_DNA"/>
</dbReference>
<dbReference type="PATRIC" id="fig|742743.3.peg.511"/>
<evidence type="ECO:0000256" key="9">
    <source>
        <dbReference type="NCBIfam" id="TIGR00038"/>
    </source>
</evidence>
<feature type="domain" description="Translation elongation factor P/YeiP central" evidence="12">
    <location>
        <begin position="67"/>
        <end position="121"/>
    </location>
</feature>
<dbReference type="InterPro" id="IPR008991">
    <property type="entry name" value="Translation_prot_SH3-like_sf"/>
</dbReference>
<dbReference type="SUPFAM" id="SSF50249">
    <property type="entry name" value="Nucleic acid-binding proteins"/>
    <property type="match status" value="2"/>
</dbReference>
<dbReference type="eggNOG" id="COG0231">
    <property type="taxonomic scope" value="Bacteria"/>
</dbReference>
<dbReference type="InterPro" id="IPR013185">
    <property type="entry name" value="Transl_elong_KOW-like"/>
</dbReference>
<dbReference type="SMART" id="SM01185">
    <property type="entry name" value="EFP"/>
    <property type="match status" value="1"/>
</dbReference>
<dbReference type="Gene3D" id="2.40.50.140">
    <property type="entry name" value="Nucleic acid-binding proteins"/>
    <property type="match status" value="2"/>
</dbReference>
<dbReference type="PANTHER" id="PTHR30053:SF12">
    <property type="entry name" value="ELONGATION FACTOR P (EF-P) FAMILY PROTEIN"/>
    <property type="match status" value="1"/>
</dbReference>
<comment type="function">
    <text evidence="7 8">Involved in peptide bond synthesis. Stimulates efficient translation and peptide-bond synthesis on native or reconstituted 70S ribosomes in vitro. Probably functions indirectly by altering the affinity of the ribosome for aminoacyl-tRNA, thus increasing their reactivity as acceptors for peptidyl transferase.</text>
</comment>
<keyword evidence="4 8" id="KW-0963">Cytoplasm</keyword>
<dbReference type="InterPro" id="IPR012340">
    <property type="entry name" value="NA-bd_OB-fold"/>
</dbReference>
<keyword evidence="14" id="KW-1185">Reference proteome</keyword>
<reference evidence="13 14" key="1">
    <citation type="submission" date="2011-11" db="EMBL/GenBank/DDBJ databases">
        <title>The Genome Sequence of Dialister succinatiphilus YIT 11850.</title>
        <authorList>
            <consortium name="The Broad Institute Genome Sequencing Platform"/>
            <person name="Earl A."/>
            <person name="Ward D."/>
            <person name="Feldgarden M."/>
            <person name="Gevers D."/>
            <person name="Morotomi M."/>
            <person name="Young S.K."/>
            <person name="Zeng Q."/>
            <person name="Gargeya S."/>
            <person name="Fitzgerald M."/>
            <person name="Haas B."/>
            <person name="Abouelleil A."/>
            <person name="Alvarado L."/>
            <person name="Arachchi H.M."/>
            <person name="Berlin A."/>
            <person name="Brown A."/>
            <person name="Chapman S.B."/>
            <person name="Dunbar C."/>
            <person name="Gearin G."/>
            <person name="Goldberg J."/>
            <person name="Griggs A."/>
            <person name="Gujja S."/>
            <person name="Heiman D."/>
            <person name="Howarth C."/>
            <person name="Lui A."/>
            <person name="MacDonald P.J.P."/>
            <person name="Montmayeur A."/>
            <person name="Murphy C."/>
            <person name="Neiman D."/>
            <person name="Pearson M."/>
            <person name="Priest M."/>
            <person name="Roberts A."/>
            <person name="Saif S."/>
            <person name="Shea T."/>
            <person name="Sisk P."/>
            <person name="Stolte C."/>
            <person name="Sykes S."/>
            <person name="Wortman J."/>
            <person name="Nusbaum C."/>
            <person name="Birren B."/>
        </authorList>
    </citation>
    <scope>NUCLEOTIDE SEQUENCE [LARGE SCALE GENOMIC DNA]</scope>
    <source>
        <strain evidence="13 14">YIT 11850</strain>
    </source>
</reference>
<dbReference type="GO" id="GO:0003746">
    <property type="term" value="F:translation elongation factor activity"/>
    <property type="evidence" value="ECO:0007669"/>
    <property type="project" value="UniProtKB-UniRule"/>
</dbReference>
<dbReference type="PROSITE" id="PS01275">
    <property type="entry name" value="EFP"/>
    <property type="match status" value="1"/>
</dbReference>
<dbReference type="InterPro" id="IPR011768">
    <property type="entry name" value="Transl_elongation_fac_P"/>
</dbReference>
<dbReference type="STRING" id="742743.HMPREF9453_00496"/>
<dbReference type="InterPro" id="IPR013852">
    <property type="entry name" value="Transl_elong_P/YeiP_CS"/>
</dbReference>